<evidence type="ECO:0000313" key="3">
    <source>
        <dbReference type="Proteomes" id="UP000594943"/>
    </source>
</evidence>
<evidence type="ECO:0000313" key="2">
    <source>
        <dbReference type="EMBL" id="QPS42063.1"/>
    </source>
</evidence>
<protein>
    <submittedName>
        <fullName evidence="2">Uncharacterized protein</fullName>
    </submittedName>
</protein>
<keyword evidence="2" id="KW-0614">Plasmid</keyword>
<dbReference type="RefSeq" id="WP_197417879.1">
    <property type="nucleotide sequence ID" value="NZ_CP013381.1"/>
</dbReference>
<accession>A0A7T2TY84</accession>
<feature type="compositionally biased region" description="Low complexity" evidence="1">
    <location>
        <begin position="106"/>
        <end position="115"/>
    </location>
</feature>
<organism evidence="2 3">
    <name type="scientific">Burkholderia humptydooensis</name>
    <dbReference type="NCBI Taxonomy" id="430531"/>
    <lineage>
        <taxon>Bacteria</taxon>
        <taxon>Pseudomonadati</taxon>
        <taxon>Pseudomonadota</taxon>
        <taxon>Betaproteobacteria</taxon>
        <taxon>Burkholderiales</taxon>
        <taxon>Burkholderiaceae</taxon>
        <taxon>Burkholderia</taxon>
        <taxon>pseudomallei group</taxon>
    </lineage>
</organism>
<name>A0A7T2TY84_9BURK</name>
<reference evidence="2 3" key="1">
    <citation type="submission" date="2020-12" db="EMBL/GenBank/DDBJ databases">
        <title>FDA dAtabase for Regulatory Grade micrObial Sequences (FDA-ARGOS): Supporting development and validation of Infectious Disease Dx tests.</title>
        <authorList>
            <person name="Nelson B."/>
            <person name="Plummer A."/>
            <person name="Tallon L."/>
            <person name="Sadzewicz L."/>
            <person name="Zhao X."/>
            <person name="Boylan J."/>
            <person name="Ott S."/>
            <person name="Bowen H."/>
            <person name="Vavikolanu K."/>
            <person name="Mehta A."/>
            <person name="Aluvathingal J."/>
            <person name="Nadendla S."/>
            <person name="Myers T."/>
            <person name="Yan Y."/>
            <person name="Sichtig H."/>
        </authorList>
    </citation>
    <scope>NUCLEOTIDE SEQUENCE [LARGE SCALE GENOMIC DNA]</scope>
    <source>
        <strain evidence="2 3">FDAARGOS_899</strain>
        <plasmid evidence="2 3">unnamed</plasmid>
    </source>
</reference>
<dbReference type="EMBL" id="CP065685">
    <property type="protein sequence ID" value="QPS42063.1"/>
    <property type="molecule type" value="Genomic_DNA"/>
</dbReference>
<feature type="region of interest" description="Disordered" evidence="1">
    <location>
        <begin position="61"/>
        <end position="130"/>
    </location>
</feature>
<geneLocation type="plasmid" evidence="2 3">
    <name>unnamed</name>
</geneLocation>
<dbReference type="Proteomes" id="UP000594943">
    <property type="component" value="Plasmid unnamed"/>
</dbReference>
<evidence type="ECO:0000256" key="1">
    <source>
        <dbReference type="SAM" id="MobiDB-lite"/>
    </source>
</evidence>
<dbReference type="AlphaFoldDB" id="A0A7T2TY84"/>
<dbReference type="KEGG" id="bhg:I6G56_00700"/>
<sequence length="130" mass="13726">MTTKTRITLPRDIAVCISCGCDDFHACWDDAHESPCFWERVDYGAGLGVCSACPERASAWDASDRTERVPAGGLDQSDPDSHLDFVPGTSASSTTRQTGGLDAARRNAASVSDAAATDDRAGRFHNGSSS</sequence>
<proteinExistence type="predicted"/>
<feature type="compositionally biased region" description="Polar residues" evidence="1">
    <location>
        <begin position="89"/>
        <end position="98"/>
    </location>
</feature>
<gene>
    <name evidence="2" type="ORF">I6G56_00700</name>
</gene>